<sequence>MASVSDTRPSENDITTWNGDEIENEAYWDASEHFEHEGSYTQQVVSPPVLPSPSVPASPDFTSTLPVPSASFTGPSSSSDFESISVSSASASGLVEDCSTYIPDVNSRIWDKLPAGLITDQPESSQLDMDPEVLAERKGRFGNIARALLRRFRATLMQFAFFSSMVDWTLIPVTFYSAVFLLYVSEDLWVNFVVDSTIDEFIYLSQAPDFKPGHLLLLPRWSKKDNRWGIYMSMFSDKPGNIVAWYFGSALSFGGPYSVCGVISRLLSYFRANKDPIEHERWIARRDLQMHFRKVAVVTPKYANLHKVYWLALETFFIVCYTMDTSLTWVTQFRSKDIGKWVREFRDNNNIPSFESSVQGLNRALPLKQGVTPDRRFAKKKCSNPIANCPAGTDIYPMKEWKNMIPGHIFTGQMLCSACDSYYKYFEREHGQGKHRSQEIIDSRLQLEVAKSQPASWCSWCFRNVGDDTVWTRHLGMRLCEICFLFGQRGGAPAPIPGLHLDGNHRFACQQPGCTKQDKSLALEWFLTKSGVFELGDLRCETCHYSLMQNSAAFITSLQDDPSIVPHRFTINDLHNNGSGRRINRIGQNRKGFLEYCKRFCNVDVTGESADFLDTVHRLRSDLVYFKRPLDVAARDRWFQVTTTEDPKTVLLLTAKVLDKFTPSKPHESPIRASNLDSGTVAANDSTQVLDTPVSSEVHESSSRGSKLESETVGADGSMTLSGSQSELDLYYAIADHFPHLIEPSLDSDDDETMLLDDDEAATPESTCCSPIIGWVNYGEELKVVEQRAHADWAQYVEHQAVKLERMNRDKLTAYPRRPISPHIDSHTLSLPKVQITSRPLKRQTVSGDAGGHSESAPVSKRRKQE</sequence>
<accession>A0ABR0KGR5</accession>
<proteinExistence type="predicted"/>
<evidence type="ECO:0000313" key="3">
    <source>
        <dbReference type="EMBL" id="KAK5096019.1"/>
    </source>
</evidence>
<feature type="compositionally biased region" description="Polar residues" evidence="1">
    <location>
        <begin position="1"/>
        <end position="18"/>
    </location>
</feature>
<feature type="transmembrane region" description="Helical" evidence="2">
    <location>
        <begin position="308"/>
        <end position="330"/>
    </location>
</feature>
<keyword evidence="2" id="KW-0472">Membrane</keyword>
<evidence type="ECO:0000313" key="4">
    <source>
        <dbReference type="Proteomes" id="UP001345013"/>
    </source>
</evidence>
<feature type="transmembrane region" description="Helical" evidence="2">
    <location>
        <begin position="159"/>
        <end position="184"/>
    </location>
</feature>
<feature type="transmembrane region" description="Helical" evidence="2">
    <location>
        <begin position="242"/>
        <end position="264"/>
    </location>
</feature>
<organism evidence="3 4">
    <name type="scientific">Lithohypha guttulata</name>
    <dbReference type="NCBI Taxonomy" id="1690604"/>
    <lineage>
        <taxon>Eukaryota</taxon>
        <taxon>Fungi</taxon>
        <taxon>Dikarya</taxon>
        <taxon>Ascomycota</taxon>
        <taxon>Pezizomycotina</taxon>
        <taxon>Eurotiomycetes</taxon>
        <taxon>Chaetothyriomycetidae</taxon>
        <taxon>Chaetothyriales</taxon>
        <taxon>Trichomeriaceae</taxon>
        <taxon>Lithohypha</taxon>
    </lineage>
</organism>
<gene>
    <name evidence="3" type="ORF">LTR24_002718</name>
</gene>
<reference evidence="3 4" key="1">
    <citation type="submission" date="2023-08" db="EMBL/GenBank/DDBJ databases">
        <title>Black Yeasts Isolated from many extreme environments.</title>
        <authorList>
            <person name="Coleine C."/>
            <person name="Stajich J.E."/>
            <person name="Selbmann L."/>
        </authorList>
    </citation>
    <scope>NUCLEOTIDE SEQUENCE [LARGE SCALE GENOMIC DNA]</scope>
    <source>
        <strain evidence="3 4">CCFEE 5885</strain>
    </source>
</reference>
<dbReference type="EMBL" id="JAVRRG010000024">
    <property type="protein sequence ID" value="KAK5096019.1"/>
    <property type="molecule type" value="Genomic_DNA"/>
</dbReference>
<protein>
    <submittedName>
        <fullName evidence="3">Uncharacterized protein</fullName>
    </submittedName>
</protein>
<feature type="region of interest" description="Disordered" evidence="1">
    <location>
        <begin position="1"/>
        <end position="62"/>
    </location>
</feature>
<keyword evidence="2" id="KW-0812">Transmembrane</keyword>
<keyword evidence="2" id="KW-1133">Transmembrane helix</keyword>
<evidence type="ECO:0000256" key="2">
    <source>
        <dbReference type="SAM" id="Phobius"/>
    </source>
</evidence>
<name>A0ABR0KGR5_9EURO</name>
<feature type="region of interest" description="Disordered" evidence="1">
    <location>
        <begin position="816"/>
        <end position="866"/>
    </location>
</feature>
<evidence type="ECO:0000256" key="1">
    <source>
        <dbReference type="SAM" id="MobiDB-lite"/>
    </source>
</evidence>
<dbReference type="Proteomes" id="UP001345013">
    <property type="component" value="Unassembled WGS sequence"/>
</dbReference>
<keyword evidence="4" id="KW-1185">Reference proteome</keyword>
<feature type="compositionally biased region" description="Basic and acidic residues" evidence="1">
    <location>
        <begin position="697"/>
        <end position="710"/>
    </location>
</feature>
<comment type="caution">
    <text evidence="3">The sequence shown here is derived from an EMBL/GenBank/DDBJ whole genome shotgun (WGS) entry which is preliminary data.</text>
</comment>
<feature type="region of interest" description="Disordered" evidence="1">
    <location>
        <begin position="687"/>
        <end position="720"/>
    </location>
</feature>